<keyword evidence="1" id="KW-0732">Signal</keyword>
<reference evidence="2" key="1">
    <citation type="submission" date="2021-10" db="EMBL/GenBank/DDBJ databases">
        <title>Tropical sea cucumber genome reveals ecological adaptation and Cuvierian tubules defense mechanism.</title>
        <authorList>
            <person name="Chen T."/>
        </authorList>
    </citation>
    <scope>NUCLEOTIDE SEQUENCE</scope>
    <source>
        <strain evidence="2">Nanhai2018</strain>
        <tissue evidence="2">Muscle</tissue>
    </source>
</reference>
<name>A0A9Q1BNJ8_HOLLE</name>
<accession>A0A9Q1BNJ8</accession>
<keyword evidence="3" id="KW-1185">Reference proteome</keyword>
<dbReference type="AlphaFoldDB" id="A0A9Q1BNJ8"/>
<evidence type="ECO:0000313" key="3">
    <source>
        <dbReference type="Proteomes" id="UP001152320"/>
    </source>
</evidence>
<dbReference type="EMBL" id="JAIZAY010000014">
    <property type="protein sequence ID" value="KAJ8029719.1"/>
    <property type="molecule type" value="Genomic_DNA"/>
</dbReference>
<proteinExistence type="predicted"/>
<feature type="chain" id="PRO_5040431118" evidence="1">
    <location>
        <begin position="21"/>
        <end position="719"/>
    </location>
</feature>
<gene>
    <name evidence="2" type="ORF">HOLleu_29183</name>
</gene>
<protein>
    <submittedName>
        <fullName evidence="2">Uncharacterized protein</fullName>
    </submittedName>
</protein>
<sequence>MWGLFAGSVILLNFSAIVGSTDPYMEETQSESSYSYTYYMLEESPFHVPGLAVADLHATQFLDALAGLWHSDRIIDGVALMCEDLGPKLKRPGLKGSVRAICGPIRNSDAEKSCRYVWDATRIGIYYNSYNLFDRSICIMGRGYGWPGNAQLFEQYPLITEVKHFFVDTLFNFTLYDCSRSGRGIEKINNIIFALMDWLGPFAMSITSVYRYEPHMTCSMARYLLSMETTDFIENSIQICKYPVADILEYLGTADICQSDTDGIEVLTNILVELSDLSKSEFCEYVSEKHTRNEHLEKAVIILQNALHLFHDERRCNNVLSILAPLDKSHVHVKYVGFDLSVPSERRDFCQQAINSFSQGSSYVTSPYRFPSDLHINEWQPFTIPGKFLPELSFIDLIGIEGAAYRAGTIIEGWSVYCNVFEEFLVQIIDDETFDAASICEFVKSGNTEGLEDICVSLLMEEWHDESYRFGGFHYDLLSYVFYTVGNLTGVRDINKDEICRAADNLFHSDISFKNLVEAVIDAHMREAIPLANRYCQHWEEAKCYWNPYCYLSDQPRSNYFPSRETVATEQASFEEKFSSAVSLTLTLLGFDDMDSFCSAVSEDIDPSSGRAVGDLTERLRSELIRSFTIVGRCSQFLDTILGFFPADQLDSYVFPEGDILYQLSGFRSSSAFCNFLSDLLLHSGTTTLQPDTTEFKGASVASYDAFMKIAIYLRGKSS</sequence>
<feature type="signal peptide" evidence="1">
    <location>
        <begin position="1"/>
        <end position="20"/>
    </location>
</feature>
<comment type="caution">
    <text evidence="2">The sequence shown here is derived from an EMBL/GenBank/DDBJ whole genome shotgun (WGS) entry which is preliminary data.</text>
</comment>
<organism evidence="2 3">
    <name type="scientific">Holothuria leucospilota</name>
    <name type="common">Black long sea cucumber</name>
    <name type="synonym">Mertensiothuria leucospilota</name>
    <dbReference type="NCBI Taxonomy" id="206669"/>
    <lineage>
        <taxon>Eukaryota</taxon>
        <taxon>Metazoa</taxon>
        <taxon>Echinodermata</taxon>
        <taxon>Eleutherozoa</taxon>
        <taxon>Echinozoa</taxon>
        <taxon>Holothuroidea</taxon>
        <taxon>Aspidochirotacea</taxon>
        <taxon>Aspidochirotida</taxon>
        <taxon>Holothuriidae</taxon>
        <taxon>Holothuria</taxon>
    </lineage>
</organism>
<evidence type="ECO:0000313" key="2">
    <source>
        <dbReference type="EMBL" id="KAJ8029719.1"/>
    </source>
</evidence>
<evidence type="ECO:0000256" key="1">
    <source>
        <dbReference type="SAM" id="SignalP"/>
    </source>
</evidence>
<dbReference type="Proteomes" id="UP001152320">
    <property type="component" value="Chromosome 14"/>
</dbReference>